<gene>
    <name evidence="2" type="ORF">K6978_15460</name>
</gene>
<dbReference type="RefSeq" id="WP_204368344.1">
    <property type="nucleotide sequence ID" value="NZ_CP082214.1"/>
</dbReference>
<dbReference type="Proteomes" id="UP001214201">
    <property type="component" value="Chromosome"/>
</dbReference>
<evidence type="ECO:0000256" key="1">
    <source>
        <dbReference type="SAM" id="Coils"/>
    </source>
</evidence>
<accession>A0ABY7YA64</accession>
<reference evidence="2 3" key="1">
    <citation type="submission" date="2021-08" db="EMBL/GenBank/DDBJ databases">
        <title>Genome sequences of Xanthomonas cucurbitae isolates from 5 Midwestern US states.</title>
        <authorList>
            <person name="Hind S.R."/>
        </authorList>
    </citation>
    <scope>NUCLEOTIDE SEQUENCE [LARGE SCALE GENOMIC DNA]</scope>
    <source>
        <strain evidence="2 3">OH_261</strain>
    </source>
</reference>
<evidence type="ECO:0000313" key="2">
    <source>
        <dbReference type="EMBL" id="WDM70770.1"/>
    </source>
</evidence>
<keyword evidence="3" id="KW-1185">Reference proteome</keyword>
<keyword evidence="1" id="KW-0175">Coiled coil</keyword>
<protein>
    <submittedName>
        <fullName evidence="2">Uncharacterized protein</fullName>
    </submittedName>
</protein>
<dbReference type="EMBL" id="CP082214">
    <property type="protein sequence ID" value="WDM70770.1"/>
    <property type="molecule type" value="Genomic_DNA"/>
</dbReference>
<name>A0ABY7YA64_9XANT</name>
<proteinExistence type="predicted"/>
<evidence type="ECO:0000313" key="3">
    <source>
        <dbReference type="Proteomes" id="UP001214201"/>
    </source>
</evidence>
<feature type="coiled-coil region" evidence="1">
    <location>
        <begin position="102"/>
        <end position="132"/>
    </location>
</feature>
<organism evidence="2 3">
    <name type="scientific">Xanthomonas cucurbitae</name>
    <dbReference type="NCBI Taxonomy" id="56453"/>
    <lineage>
        <taxon>Bacteria</taxon>
        <taxon>Pseudomonadati</taxon>
        <taxon>Pseudomonadota</taxon>
        <taxon>Gammaproteobacteria</taxon>
        <taxon>Lysobacterales</taxon>
        <taxon>Lysobacteraceae</taxon>
        <taxon>Xanthomonas</taxon>
    </lineage>
</organism>
<sequence length="134" mass="14737">MPRPAAQIPGSMDFRQPISLLVGDMLKDAHAAGIDRFEIAARASRLAGRDVSKAMLDGYTAESREEFNVPLWLAPVLEVVCSSTRLAEWHGGVVGGQLLLGAATLDAEIGRLEREKQRANEQIRALKEMSRRVR</sequence>